<dbReference type="InterPro" id="IPR039697">
    <property type="entry name" value="Alcohol_dehydrogenase_Fe"/>
</dbReference>
<dbReference type="Proteomes" id="UP000605897">
    <property type="component" value="Unassembled WGS sequence"/>
</dbReference>
<evidence type="ECO:0000259" key="1">
    <source>
        <dbReference type="Pfam" id="PF25137"/>
    </source>
</evidence>
<comment type="caution">
    <text evidence="2">The sequence shown here is derived from an EMBL/GenBank/DDBJ whole genome shotgun (WGS) entry which is preliminary data.</text>
</comment>
<dbReference type="PANTHER" id="PTHR11496:SF102">
    <property type="entry name" value="ALCOHOL DEHYDROGENASE 4"/>
    <property type="match status" value="1"/>
</dbReference>
<keyword evidence="3" id="KW-1185">Reference proteome</keyword>
<dbReference type="Pfam" id="PF25137">
    <property type="entry name" value="ADH_Fe_C"/>
    <property type="match status" value="1"/>
</dbReference>
<evidence type="ECO:0000313" key="2">
    <source>
        <dbReference type="EMBL" id="GHE89592.1"/>
    </source>
</evidence>
<proteinExistence type="predicted"/>
<evidence type="ECO:0000313" key="3">
    <source>
        <dbReference type="Proteomes" id="UP000605897"/>
    </source>
</evidence>
<dbReference type="InterPro" id="IPR056798">
    <property type="entry name" value="ADH_Fe_C"/>
</dbReference>
<organism evidence="2 3">
    <name type="scientific">Amycolatopsis deserti</name>
    <dbReference type="NCBI Taxonomy" id="185696"/>
    <lineage>
        <taxon>Bacteria</taxon>
        <taxon>Bacillati</taxon>
        <taxon>Actinomycetota</taxon>
        <taxon>Actinomycetes</taxon>
        <taxon>Pseudonocardiales</taxon>
        <taxon>Pseudonocardiaceae</taxon>
        <taxon>Amycolatopsis</taxon>
    </lineage>
</organism>
<reference evidence="3" key="1">
    <citation type="journal article" date="2019" name="Int. J. Syst. Evol. Microbiol.">
        <title>The Global Catalogue of Microorganisms (GCM) 10K type strain sequencing project: providing services to taxonomists for standard genome sequencing and annotation.</title>
        <authorList>
            <consortium name="The Broad Institute Genomics Platform"/>
            <consortium name="The Broad Institute Genome Sequencing Center for Infectious Disease"/>
            <person name="Wu L."/>
            <person name="Ma J."/>
        </authorList>
    </citation>
    <scope>NUCLEOTIDE SEQUENCE [LARGE SCALE GENOMIC DNA]</scope>
    <source>
        <strain evidence="3">CGMCC 4.7677</strain>
    </source>
</reference>
<feature type="domain" description="Fe-containing alcohol dehydrogenase-like C-terminal" evidence="1">
    <location>
        <begin position="1"/>
        <end position="115"/>
    </location>
</feature>
<dbReference type="SUPFAM" id="SSF56796">
    <property type="entry name" value="Dehydroquinate synthase-like"/>
    <property type="match status" value="1"/>
</dbReference>
<accession>A0ABQ3IUG7</accession>
<sequence length="116" mass="12095">MHGIGHAITAHTGTPHGIALAAVLEEVIAFNAPAAAEAHSQAARALGAEGDGTAAMIAAVRELSGPLEIRKPLRHLGVAREMLPELARAAVQDPVTRNNPRTPTEAKVLDLLTEVY</sequence>
<dbReference type="PANTHER" id="PTHR11496">
    <property type="entry name" value="ALCOHOL DEHYDROGENASE"/>
    <property type="match status" value="1"/>
</dbReference>
<protein>
    <recommendedName>
        <fullName evidence="1">Fe-containing alcohol dehydrogenase-like C-terminal domain-containing protein</fullName>
    </recommendedName>
</protein>
<name>A0ABQ3IUG7_9PSEU</name>
<dbReference type="EMBL" id="BNAU01000002">
    <property type="protein sequence ID" value="GHE89592.1"/>
    <property type="molecule type" value="Genomic_DNA"/>
</dbReference>
<dbReference type="Gene3D" id="1.20.1090.10">
    <property type="entry name" value="Dehydroquinate synthase-like - alpha domain"/>
    <property type="match status" value="1"/>
</dbReference>
<gene>
    <name evidence="2" type="ORF">GCM10017786_22220</name>
</gene>